<comment type="caution">
    <text evidence="10">The sequence shown here is derived from an EMBL/GenBank/DDBJ whole genome shotgun (WGS) entry which is preliminary data.</text>
</comment>
<evidence type="ECO:0000259" key="9">
    <source>
        <dbReference type="Pfam" id="PF26410"/>
    </source>
</evidence>
<dbReference type="EMBL" id="JADXDR010000040">
    <property type="protein sequence ID" value="KAI7843359.1"/>
    <property type="molecule type" value="Genomic_DNA"/>
</dbReference>
<evidence type="ECO:0000313" key="11">
    <source>
        <dbReference type="Proteomes" id="UP001205105"/>
    </source>
</evidence>
<evidence type="ECO:0000256" key="3">
    <source>
        <dbReference type="ARBA" id="ARBA00005641"/>
    </source>
</evidence>
<dbReference type="PANTHER" id="PTHR31451">
    <property type="match status" value="1"/>
</dbReference>
<gene>
    <name evidence="10" type="ORF">COHA_003055</name>
</gene>
<dbReference type="PROSITE" id="PS00659">
    <property type="entry name" value="GLYCOSYL_HYDROL_F5"/>
    <property type="match status" value="1"/>
</dbReference>
<name>A0AAD5DZK7_9CHLO</name>
<dbReference type="GO" id="GO:0000272">
    <property type="term" value="P:polysaccharide catabolic process"/>
    <property type="evidence" value="ECO:0007669"/>
    <property type="project" value="InterPro"/>
</dbReference>
<keyword evidence="7" id="KW-0378">Hydrolase</keyword>
<dbReference type="InterPro" id="IPR045053">
    <property type="entry name" value="MAN-like"/>
</dbReference>
<organism evidence="10 11">
    <name type="scientific">Chlorella ohadii</name>
    <dbReference type="NCBI Taxonomy" id="2649997"/>
    <lineage>
        <taxon>Eukaryota</taxon>
        <taxon>Viridiplantae</taxon>
        <taxon>Chlorophyta</taxon>
        <taxon>core chlorophytes</taxon>
        <taxon>Trebouxiophyceae</taxon>
        <taxon>Chlorellales</taxon>
        <taxon>Chlorellaceae</taxon>
        <taxon>Chlorella clade</taxon>
        <taxon>Chlorella</taxon>
    </lineage>
</organism>
<dbReference type="GO" id="GO:0016985">
    <property type="term" value="F:mannan endo-1,4-beta-mannosidase activity"/>
    <property type="evidence" value="ECO:0007669"/>
    <property type="project" value="UniProtKB-EC"/>
</dbReference>
<sequence length="493" mass="53138">MQPRGFVRVSGDRLRLVEADGSPFYFCGANCYYLLTRAADPATRHECTAVLDDAAAAGITVLRTWAFADGEQWSALQTRPGVFEERTFRALDWVVAEAGRRSMRLLLNLTNYWKDYGGMRVYVQWAYEARGQQPPMDGSGQVAAEPFYTDPDCQRMFRAYMAAVVQRVNTLTGVRYSEDPTILAWGLANEPRCEGDHACAVVPFWADAMARHLKSLDPHHLVTLDTEGFLGPSTPDEAAHSNPYSCAGTGCDFAADCGSPAIDFACAHLYPDLWLPQADEQERLRFALRWLDCHVAVARRMGKPLVLSEWGKQRSQAGEAAATGGSSRAGFYAQVLGRCVQHMQAGGLAGTAFWMMAAPSYPDYDGFTVYFHSPPSSGTGGGTANISSSSSQPEQMLPARAGERTAAVIRQHAATVALLNGRPEIASGQLPYLAQPAASLGHPSASVTPAGSISSAPHHLPLPAVGGGHGQTVHSGGSGRGRFCYCYCCCPQM</sequence>
<evidence type="ECO:0000256" key="8">
    <source>
        <dbReference type="ARBA" id="ARBA00023295"/>
    </source>
</evidence>
<keyword evidence="8" id="KW-0326">Glycosidase</keyword>
<reference evidence="10" key="1">
    <citation type="submission" date="2020-11" db="EMBL/GenBank/DDBJ databases">
        <title>Chlorella ohadii genome sequencing and assembly.</title>
        <authorList>
            <person name="Murik O."/>
            <person name="Treves H."/>
            <person name="Kedem I."/>
            <person name="Shotland Y."/>
            <person name="Kaplan A."/>
        </authorList>
    </citation>
    <scope>NUCLEOTIDE SEQUENCE</scope>
    <source>
        <strain evidence="10">1</strain>
    </source>
</reference>
<keyword evidence="5" id="KW-0964">Secreted</keyword>
<dbReference type="Gene3D" id="3.20.20.80">
    <property type="entry name" value="Glycosidases"/>
    <property type="match status" value="1"/>
</dbReference>
<dbReference type="PANTHER" id="PTHR31451:SF39">
    <property type="entry name" value="MANNAN ENDO-1,4-BETA-MANNOSIDASE 1"/>
    <property type="match status" value="1"/>
</dbReference>
<feature type="domain" description="Glycoside hydrolase family 5" evidence="9">
    <location>
        <begin position="6"/>
        <end position="357"/>
    </location>
</feature>
<comment type="catalytic activity">
    <reaction evidence="1">
        <text>Random hydrolysis of (1-&gt;4)-beta-D-mannosidic linkages in mannans, galactomannans and glucomannans.</text>
        <dbReference type="EC" id="3.2.1.78"/>
    </reaction>
</comment>
<evidence type="ECO:0000256" key="7">
    <source>
        <dbReference type="ARBA" id="ARBA00022801"/>
    </source>
</evidence>
<dbReference type="InterPro" id="IPR017853">
    <property type="entry name" value="GH"/>
</dbReference>
<dbReference type="SUPFAM" id="SSF51445">
    <property type="entry name" value="(Trans)glycosidases"/>
    <property type="match status" value="1"/>
</dbReference>
<evidence type="ECO:0000256" key="6">
    <source>
        <dbReference type="ARBA" id="ARBA00022729"/>
    </source>
</evidence>
<dbReference type="InterPro" id="IPR018087">
    <property type="entry name" value="Glyco_hydro_5_CS"/>
</dbReference>
<evidence type="ECO:0000256" key="2">
    <source>
        <dbReference type="ARBA" id="ARBA00004613"/>
    </source>
</evidence>
<evidence type="ECO:0000256" key="4">
    <source>
        <dbReference type="ARBA" id="ARBA00012706"/>
    </source>
</evidence>
<accession>A0AAD5DZK7</accession>
<keyword evidence="11" id="KW-1185">Reference proteome</keyword>
<proteinExistence type="inferred from homology"/>
<evidence type="ECO:0000256" key="5">
    <source>
        <dbReference type="ARBA" id="ARBA00022525"/>
    </source>
</evidence>
<evidence type="ECO:0000313" key="10">
    <source>
        <dbReference type="EMBL" id="KAI7843359.1"/>
    </source>
</evidence>
<comment type="similarity">
    <text evidence="3">Belongs to the glycosyl hydrolase 5 (cellulase A) family.</text>
</comment>
<keyword evidence="6" id="KW-0732">Signal</keyword>
<dbReference type="GO" id="GO:0005576">
    <property type="term" value="C:extracellular region"/>
    <property type="evidence" value="ECO:0007669"/>
    <property type="project" value="UniProtKB-SubCell"/>
</dbReference>
<dbReference type="EC" id="3.2.1.78" evidence="4"/>
<evidence type="ECO:0000256" key="1">
    <source>
        <dbReference type="ARBA" id="ARBA00001678"/>
    </source>
</evidence>
<dbReference type="InterPro" id="IPR001547">
    <property type="entry name" value="Glyco_hydro_5"/>
</dbReference>
<dbReference type="Proteomes" id="UP001205105">
    <property type="component" value="Unassembled WGS sequence"/>
</dbReference>
<dbReference type="AlphaFoldDB" id="A0AAD5DZK7"/>
<protein>
    <recommendedName>
        <fullName evidence="4">mannan endo-1,4-beta-mannosidase</fullName>
        <ecNumber evidence="4">3.2.1.78</ecNumber>
    </recommendedName>
</protein>
<dbReference type="Pfam" id="PF26410">
    <property type="entry name" value="GH5_mannosidase"/>
    <property type="match status" value="1"/>
</dbReference>
<comment type="subcellular location">
    <subcellularLocation>
        <location evidence="2">Secreted</location>
    </subcellularLocation>
</comment>